<dbReference type="Proteomes" id="UP001293254">
    <property type="component" value="Unassembled WGS sequence"/>
</dbReference>
<sequence>MFPGDASFAFHNQPHISFRSRFPTKVAAFTGSSTMAPPPQQRPQKRHFYSGRWDVANNIVHAPYDAWVALRKANPFADAYIKRGEPQWGSLKHIFDPNKECRWGNEHEIVTYPAEMKPTMKVMAANPFPKKTSQIRTRLLIWQVRTVNECTLRGRL</sequence>
<protein>
    <submittedName>
        <fullName evidence="1">Uncharacterized protein</fullName>
    </submittedName>
</protein>
<dbReference type="EMBL" id="JACGWO010000007">
    <property type="protein sequence ID" value="KAK4422806.1"/>
    <property type="molecule type" value="Genomic_DNA"/>
</dbReference>
<reference evidence="1" key="2">
    <citation type="journal article" date="2024" name="Plant">
        <title>Genomic evolution and insights into agronomic trait innovations of Sesamum species.</title>
        <authorList>
            <person name="Miao H."/>
            <person name="Wang L."/>
            <person name="Qu L."/>
            <person name="Liu H."/>
            <person name="Sun Y."/>
            <person name="Le M."/>
            <person name="Wang Q."/>
            <person name="Wei S."/>
            <person name="Zheng Y."/>
            <person name="Lin W."/>
            <person name="Duan Y."/>
            <person name="Cao H."/>
            <person name="Xiong S."/>
            <person name="Wang X."/>
            <person name="Wei L."/>
            <person name="Li C."/>
            <person name="Ma Q."/>
            <person name="Ju M."/>
            <person name="Zhao R."/>
            <person name="Li G."/>
            <person name="Mu C."/>
            <person name="Tian Q."/>
            <person name="Mei H."/>
            <person name="Zhang T."/>
            <person name="Gao T."/>
            <person name="Zhang H."/>
        </authorList>
    </citation>
    <scope>NUCLEOTIDE SEQUENCE</scope>
    <source>
        <strain evidence="1">3651</strain>
    </source>
</reference>
<reference evidence="1" key="1">
    <citation type="submission" date="2020-06" db="EMBL/GenBank/DDBJ databases">
        <authorList>
            <person name="Li T."/>
            <person name="Hu X."/>
            <person name="Zhang T."/>
            <person name="Song X."/>
            <person name="Zhang H."/>
            <person name="Dai N."/>
            <person name="Sheng W."/>
            <person name="Hou X."/>
            <person name="Wei L."/>
        </authorList>
    </citation>
    <scope>NUCLEOTIDE SEQUENCE</scope>
    <source>
        <strain evidence="1">3651</strain>
        <tissue evidence="1">Leaf</tissue>
    </source>
</reference>
<name>A0AAE1Y406_9LAMI</name>
<evidence type="ECO:0000313" key="2">
    <source>
        <dbReference type="Proteomes" id="UP001293254"/>
    </source>
</evidence>
<gene>
    <name evidence="1" type="ORF">Salat_1863100</name>
</gene>
<proteinExistence type="predicted"/>
<organism evidence="1 2">
    <name type="scientific">Sesamum alatum</name>
    <dbReference type="NCBI Taxonomy" id="300844"/>
    <lineage>
        <taxon>Eukaryota</taxon>
        <taxon>Viridiplantae</taxon>
        <taxon>Streptophyta</taxon>
        <taxon>Embryophyta</taxon>
        <taxon>Tracheophyta</taxon>
        <taxon>Spermatophyta</taxon>
        <taxon>Magnoliopsida</taxon>
        <taxon>eudicotyledons</taxon>
        <taxon>Gunneridae</taxon>
        <taxon>Pentapetalae</taxon>
        <taxon>asterids</taxon>
        <taxon>lamiids</taxon>
        <taxon>Lamiales</taxon>
        <taxon>Pedaliaceae</taxon>
        <taxon>Sesamum</taxon>
    </lineage>
</organism>
<keyword evidence="2" id="KW-1185">Reference proteome</keyword>
<accession>A0AAE1Y406</accession>
<evidence type="ECO:0000313" key="1">
    <source>
        <dbReference type="EMBL" id="KAK4422806.1"/>
    </source>
</evidence>
<dbReference type="AlphaFoldDB" id="A0AAE1Y406"/>
<comment type="caution">
    <text evidence="1">The sequence shown here is derived from an EMBL/GenBank/DDBJ whole genome shotgun (WGS) entry which is preliminary data.</text>
</comment>